<reference evidence="6" key="1">
    <citation type="submission" date="2023-07" db="EMBL/GenBank/DDBJ databases">
        <authorList>
            <person name="Stuckert A."/>
        </authorList>
    </citation>
    <scope>NUCLEOTIDE SEQUENCE</scope>
</reference>
<evidence type="ECO:0000256" key="4">
    <source>
        <dbReference type="SAM" id="MobiDB-lite"/>
    </source>
</evidence>
<dbReference type="SUPFAM" id="SSF64593">
    <property type="entry name" value="Intermediate filament protein, coiled coil region"/>
    <property type="match status" value="2"/>
</dbReference>
<dbReference type="Pfam" id="PF00038">
    <property type="entry name" value="Filament"/>
    <property type="match status" value="1"/>
</dbReference>
<evidence type="ECO:0000256" key="3">
    <source>
        <dbReference type="SAM" id="Coils"/>
    </source>
</evidence>
<evidence type="ECO:0000313" key="7">
    <source>
        <dbReference type="Proteomes" id="UP001176940"/>
    </source>
</evidence>
<evidence type="ECO:0000256" key="1">
    <source>
        <dbReference type="ARBA" id="ARBA00022754"/>
    </source>
</evidence>
<dbReference type="SMART" id="SM01391">
    <property type="entry name" value="Filament"/>
    <property type="match status" value="1"/>
</dbReference>
<proteinExistence type="predicted"/>
<evidence type="ECO:0000259" key="5">
    <source>
        <dbReference type="PROSITE" id="PS51842"/>
    </source>
</evidence>
<feature type="compositionally biased region" description="Polar residues" evidence="4">
    <location>
        <begin position="31"/>
        <end position="40"/>
    </location>
</feature>
<name>A0ABN9L699_9NEOB</name>
<dbReference type="Proteomes" id="UP001176940">
    <property type="component" value="Unassembled WGS sequence"/>
</dbReference>
<keyword evidence="7" id="KW-1185">Reference proteome</keyword>
<sequence>MTQTTKQVKSESLQGGCQTSAQNIPVHQTTTFSSHQGTSHQVRHGRHFRAPSVHGGSGGKGISISNNFTQGWNSRITSLYVHGNQSVNNGAHNVLKYDGLFCFNEKETMQQLNNRLASYLEKVSSLEKENSQLERSIRQWYEKNQPDGLPDFSNYLKTIQELQKQIPAFHSENAKIFLDMDNAKLAADDFRNKLELEMSLKKHIESDVKGLRKVLDRLSMETCDLEMSVQNLEDELQELKKNHEEEVNCLRTQLGARVSVEVNAAPSVDLNSVLSEIRQQYEKLLERNLREVEEIFLARTEELNREMISGAEQLQTVSGDLIELKRNVQTLEIELQSQLSMKSALDESLNEIESSYGSQLSQLQCLINHVELELGQIRSELEQQNIAFKQLMDQKNHLEMEIATYKRLIEGHDLQHMKSVPIHQSDNEQHNNFKGHQAITQVQQTKS</sequence>
<keyword evidence="1" id="KW-0403">Intermediate filament</keyword>
<dbReference type="PANTHER" id="PTHR23239">
    <property type="entry name" value="INTERMEDIATE FILAMENT"/>
    <property type="match status" value="1"/>
</dbReference>
<dbReference type="Gene3D" id="1.20.5.1160">
    <property type="entry name" value="Vasodilator-stimulated phosphoprotein"/>
    <property type="match status" value="1"/>
</dbReference>
<dbReference type="EMBL" id="CAUEEQ010007732">
    <property type="protein sequence ID" value="CAJ0931447.1"/>
    <property type="molecule type" value="Genomic_DNA"/>
</dbReference>
<dbReference type="InterPro" id="IPR002957">
    <property type="entry name" value="Keratin_I"/>
</dbReference>
<evidence type="ECO:0000256" key="2">
    <source>
        <dbReference type="ARBA" id="ARBA00023054"/>
    </source>
</evidence>
<protein>
    <recommendedName>
        <fullName evidence="5">IF rod domain-containing protein</fullName>
    </recommendedName>
</protein>
<dbReference type="PANTHER" id="PTHR23239:SF377">
    <property type="entry name" value="KERATIN 34"/>
    <property type="match status" value="1"/>
</dbReference>
<evidence type="ECO:0000313" key="6">
    <source>
        <dbReference type="EMBL" id="CAJ0931447.1"/>
    </source>
</evidence>
<keyword evidence="2 3" id="KW-0175">Coiled coil</keyword>
<dbReference type="InterPro" id="IPR039008">
    <property type="entry name" value="IF_rod_dom"/>
</dbReference>
<organism evidence="6 7">
    <name type="scientific">Ranitomeya imitator</name>
    <name type="common">mimic poison frog</name>
    <dbReference type="NCBI Taxonomy" id="111125"/>
    <lineage>
        <taxon>Eukaryota</taxon>
        <taxon>Metazoa</taxon>
        <taxon>Chordata</taxon>
        <taxon>Craniata</taxon>
        <taxon>Vertebrata</taxon>
        <taxon>Euteleostomi</taxon>
        <taxon>Amphibia</taxon>
        <taxon>Batrachia</taxon>
        <taxon>Anura</taxon>
        <taxon>Neobatrachia</taxon>
        <taxon>Hyloidea</taxon>
        <taxon>Dendrobatidae</taxon>
        <taxon>Dendrobatinae</taxon>
        <taxon>Ranitomeya</taxon>
    </lineage>
</organism>
<feature type="region of interest" description="Disordered" evidence="4">
    <location>
        <begin position="31"/>
        <end position="60"/>
    </location>
</feature>
<feature type="domain" description="IF rod" evidence="5">
    <location>
        <begin position="105"/>
        <end position="416"/>
    </location>
</feature>
<gene>
    <name evidence="6" type="ORF">RIMI_LOCUS4712338</name>
</gene>
<dbReference type="PRINTS" id="PR01248">
    <property type="entry name" value="TYPE1KERATIN"/>
</dbReference>
<comment type="caution">
    <text evidence="6">The sequence shown here is derived from an EMBL/GenBank/DDBJ whole genome shotgun (WGS) entry which is preliminary data.</text>
</comment>
<feature type="coiled-coil region" evidence="3">
    <location>
        <begin position="226"/>
        <end position="341"/>
    </location>
</feature>
<accession>A0ABN9L699</accession>
<feature type="coiled-coil region" evidence="3">
    <location>
        <begin position="102"/>
        <end position="143"/>
    </location>
</feature>
<dbReference type="Gene3D" id="1.20.5.170">
    <property type="match status" value="1"/>
</dbReference>
<dbReference type="PROSITE" id="PS51842">
    <property type="entry name" value="IF_ROD_2"/>
    <property type="match status" value="1"/>
</dbReference>
<dbReference type="Gene3D" id="1.20.5.500">
    <property type="entry name" value="Single helix bin"/>
    <property type="match status" value="1"/>
</dbReference>
<feature type="coiled-coil region" evidence="3">
    <location>
        <begin position="381"/>
        <end position="408"/>
    </location>
</feature>